<feature type="compositionally biased region" description="Basic and acidic residues" evidence="1">
    <location>
        <begin position="15"/>
        <end position="30"/>
    </location>
</feature>
<feature type="transmembrane region" description="Helical" evidence="2">
    <location>
        <begin position="221"/>
        <end position="245"/>
    </location>
</feature>
<keyword evidence="2" id="KW-1133">Transmembrane helix</keyword>
<evidence type="ECO:0000313" key="4">
    <source>
        <dbReference type="Proteomes" id="UP001172102"/>
    </source>
</evidence>
<feature type="compositionally biased region" description="Polar residues" evidence="1">
    <location>
        <begin position="1"/>
        <end position="13"/>
    </location>
</feature>
<accession>A0AA40EE76</accession>
<feature type="compositionally biased region" description="Low complexity" evidence="1">
    <location>
        <begin position="50"/>
        <end position="69"/>
    </location>
</feature>
<comment type="caution">
    <text evidence="3">The sequence shown here is derived from an EMBL/GenBank/DDBJ whole genome shotgun (WGS) entry which is preliminary data.</text>
</comment>
<keyword evidence="2" id="KW-0472">Membrane</keyword>
<name>A0AA40EE76_9PEZI</name>
<evidence type="ECO:0000256" key="2">
    <source>
        <dbReference type="SAM" id="Phobius"/>
    </source>
</evidence>
<dbReference type="Pfam" id="PF11915">
    <property type="entry name" value="DUF3433"/>
    <property type="match status" value="2"/>
</dbReference>
<feature type="transmembrane region" description="Helical" evidence="2">
    <location>
        <begin position="155"/>
        <end position="172"/>
    </location>
</feature>
<sequence>MSYQEYAQLGKNTQRNRDAGRAPPRLRTDRPYTGSMASFSVPRQTPPLPLHSTSSSTSSASLSPSNSASQKLGNQSPTSQWSNGAMPTIKQLELGGEKPPDLLDVPMSWRPFYLQRKILASFAIVFAGLTVGLEALYGYSDRNQGLGAMAQAGQYLWRFAPVALLTLITALWNRVEYQAKFTAPWLRLSKGPAPAEKTLLLDYVAMTQPWSVLQAVKNKDFVVAFATIVSMMLKVSVLLSTALMAQSLLTLSGQSTSVTLETAFVDNATSLANPGALAFYTMVGLQQDDVLFPDGVSARFAYQCFSHDVPAGSVVNATVDGLSAGLECEVARLGLEGVEYSPEVQTFGTSFSTAGCNITMPVSSGDFFRPAGATGNQTFYFARFGEGSCGNSSNVDDKRMVVVFGTESINARSLPATLPGGMVPVNGTIARSASLLCKPTYSISQVDVSKKDDVVLNISPSASSRDRALGSIGAWGIAEAFFGSFQNELADTFADTTPWFYQPGVVNVDAVMYLALDFQFRTTGSPATPEALLDPDALQGLVTTYFQQYVPLLASRSLMQEASSPAAATADIISERFMVVLLPTQTIVVHLAISTFLTIAMLLLVPKKGFLPRDPGTIMDTAALFANSRGLLQALRGVGGGSEAMLKERLSGTEFFTGVEAYERAESRGSGYFKIFNTRGLPETTPDYVEPTDKFPNPILLHPISRLTALLLTIGLIIGLDLTLQFSQKNGGFDDANDNPYRHLLQTVLPAQIFGFLTMYFVAAGFATRSLAPYLALSRGATFEHTISLNLVDKAFPVVLYEAIKSRNLAVGGASVAAFVSALFAIFAASLFTIATVPVTASAQLLSQDFFSQSNGVPDSSFCTTCQNGTVLASLVLNGNISYPQFTFEELAFPSLGLASIPEDMRDLPDDIVISAALPAVRSVLTCKKYQQSELAINLTVSPTLAGVNQDNSIVINTGLTLDGLNGVPEPATDPNPFFGAGSYKPITIGNSTISRWIWVWGQLQNAGTNLTTVKSVFALTCNETMMQLNTNVRFIGGNLDIDETNPPVRDDSTLTVVPIAIDGNLDYDDLVKLPTPHLLDPFFTSLVSSRFAIALPDLGSAPALGSVSEAIDRQHTLIRAQIVNMWNRRPTTPGAGGAALFPLDTEGAIMGNASVAAFPARITVDSLDSGAARRVVQDPVATRVLQALLAAALVFSAAGWLALPRANILPRITSGSIAGVAALLADGNIFGLMGRGAEWLPVNELHAYFRDGLHVTMGFQMGWERLKRRRREETLAVWGMNGSVPQDQVFAVSAIRTGGWGGGEAVGLGLQARVGYAHRDHVRDWGWRT</sequence>
<feature type="transmembrane region" description="Helical" evidence="2">
    <location>
        <begin position="809"/>
        <end position="832"/>
    </location>
</feature>
<evidence type="ECO:0000313" key="3">
    <source>
        <dbReference type="EMBL" id="KAK0732063.1"/>
    </source>
</evidence>
<keyword evidence="2" id="KW-0812">Transmembrane</keyword>
<feature type="transmembrane region" description="Helical" evidence="2">
    <location>
        <begin position="747"/>
        <end position="767"/>
    </location>
</feature>
<feature type="region of interest" description="Disordered" evidence="1">
    <location>
        <begin position="1"/>
        <end position="84"/>
    </location>
</feature>
<feature type="compositionally biased region" description="Polar residues" evidence="1">
    <location>
        <begin position="70"/>
        <end position="84"/>
    </location>
</feature>
<feature type="transmembrane region" description="Helical" evidence="2">
    <location>
        <begin position="118"/>
        <end position="140"/>
    </location>
</feature>
<dbReference type="PANTHER" id="PTHR37544:SF3">
    <property type="entry name" value="SPRAY"/>
    <property type="match status" value="1"/>
</dbReference>
<proteinExistence type="predicted"/>
<evidence type="ECO:0000256" key="1">
    <source>
        <dbReference type="SAM" id="MobiDB-lite"/>
    </source>
</evidence>
<dbReference type="InterPro" id="IPR021840">
    <property type="entry name" value="DUF3433"/>
</dbReference>
<reference evidence="3" key="1">
    <citation type="submission" date="2023-06" db="EMBL/GenBank/DDBJ databases">
        <title>Genome-scale phylogeny and comparative genomics of the fungal order Sordariales.</title>
        <authorList>
            <consortium name="Lawrence Berkeley National Laboratory"/>
            <person name="Hensen N."/>
            <person name="Bonometti L."/>
            <person name="Westerberg I."/>
            <person name="Brannstrom I.O."/>
            <person name="Guillou S."/>
            <person name="Cros-Aarteil S."/>
            <person name="Calhoun S."/>
            <person name="Haridas S."/>
            <person name="Kuo A."/>
            <person name="Mondo S."/>
            <person name="Pangilinan J."/>
            <person name="Riley R."/>
            <person name="Labutti K."/>
            <person name="Andreopoulos B."/>
            <person name="Lipzen A."/>
            <person name="Chen C."/>
            <person name="Yanf M."/>
            <person name="Daum C."/>
            <person name="Ng V."/>
            <person name="Clum A."/>
            <person name="Steindorff A."/>
            <person name="Ohm R."/>
            <person name="Martin F."/>
            <person name="Silar P."/>
            <person name="Natvig D."/>
            <person name="Lalanne C."/>
            <person name="Gautier V."/>
            <person name="Ament-Velasquez S.L."/>
            <person name="Kruys A."/>
            <person name="Hutchinson M.I."/>
            <person name="Powell A.J."/>
            <person name="Barry K."/>
            <person name="Miller A.N."/>
            <person name="Grigoriev I.V."/>
            <person name="Debuchy R."/>
            <person name="Gladieux P."/>
            <person name="Thoren M.H."/>
            <person name="Johannesson H."/>
        </authorList>
    </citation>
    <scope>NUCLEOTIDE SEQUENCE</scope>
    <source>
        <strain evidence="3">SMH4607-1</strain>
    </source>
</reference>
<gene>
    <name evidence="3" type="ORF">B0H67DRAFT_479285</name>
</gene>
<keyword evidence="4" id="KW-1185">Reference proteome</keyword>
<feature type="transmembrane region" description="Helical" evidence="2">
    <location>
        <begin position="587"/>
        <end position="605"/>
    </location>
</feature>
<organism evidence="3 4">
    <name type="scientific">Lasiosphaeris hirsuta</name>
    <dbReference type="NCBI Taxonomy" id="260670"/>
    <lineage>
        <taxon>Eukaryota</taxon>
        <taxon>Fungi</taxon>
        <taxon>Dikarya</taxon>
        <taxon>Ascomycota</taxon>
        <taxon>Pezizomycotina</taxon>
        <taxon>Sordariomycetes</taxon>
        <taxon>Sordariomycetidae</taxon>
        <taxon>Sordariales</taxon>
        <taxon>Lasiosphaeriaceae</taxon>
        <taxon>Lasiosphaeris</taxon>
    </lineage>
</organism>
<dbReference type="PANTHER" id="PTHR37544">
    <property type="entry name" value="SPRAY-RELATED"/>
    <property type="match status" value="1"/>
</dbReference>
<feature type="transmembrane region" description="Helical" evidence="2">
    <location>
        <begin position="707"/>
        <end position="727"/>
    </location>
</feature>
<dbReference type="EMBL" id="JAUKUA010000001">
    <property type="protein sequence ID" value="KAK0732063.1"/>
    <property type="molecule type" value="Genomic_DNA"/>
</dbReference>
<protein>
    <submittedName>
        <fullName evidence="3">Uncharacterized protein</fullName>
    </submittedName>
</protein>
<dbReference type="Proteomes" id="UP001172102">
    <property type="component" value="Unassembled WGS sequence"/>
</dbReference>